<evidence type="ECO:0000259" key="3">
    <source>
        <dbReference type="PROSITE" id="PS50056"/>
    </source>
</evidence>
<dbReference type="Pfam" id="PF00102">
    <property type="entry name" value="Y_phosphatase"/>
    <property type="match status" value="1"/>
</dbReference>
<dbReference type="PROSITE" id="PS50055">
    <property type="entry name" value="TYR_PHOSPHATASE_PTP"/>
    <property type="match status" value="1"/>
</dbReference>
<evidence type="ECO:0000313" key="4">
    <source>
        <dbReference type="Proteomes" id="UP000095282"/>
    </source>
</evidence>
<dbReference type="STRING" id="1561998.A0A1I7TW45"/>
<dbReference type="InterPro" id="IPR052782">
    <property type="entry name" value="Oocyte-zygote_transition_reg"/>
</dbReference>
<feature type="region of interest" description="Disordered" evidence="1">
    <location>
        <begin position="1"/>
        <end position="57"/>
    </location>
</feature>
<dbReference type="InterPro" id="IPR000387">
    <property type="entry name" value="Tyr_Pase_dom"/>
</dbReference>
<feature type="compositionally biased region" description="Basic residues" evidence="1">
    <location>
        <begin position="11"/>
        <end position="27"/>
    </location>
</feature>
<reference evidence="5" key="1">
    <citation type="submission" date="2016-11" db="UniProtKB">
        <authorList>
            <consortium name="WormBaseParasite"/>
        </authorList>
    </citation>
    <scope>IDENTIFICATION</scope>
</reference>
<evidence type="ECO:0000313" key="5">
    <source>
        <dbReference type="WBParaSite" id="Csp11.Scaffold629.g12376.t1"/>
    </source>
</evidence>
<dbReference type="SUPFAM" id="SSF52799">
    <property type="entry name" value="(Phosphotyrosine protein) phosphatases II"/>
    <property type="match status" value="1"/>
</dbReference>
<dbReference type="InterPro" id="IPR016130">
    <property type="entry name" value="Tyr_Pase_AS"/>
</dbReference>
<dbReference type="eggNOG" id="KOG0789">
    <property type="taxonomic scope" value="Eukaryota"/>
</dbReference>
<dbReference type="SMART" id="SM00404">
    <property type="entry name" value="PTPc_motif"/>
    <property type="match status" value="1"/>
</dbReference>
<dbReference type="PRINTS" id="PR00700">
    <property type="entry name" value="PRTYPHPHTASE"/>
</dbReference>
<sequence length="366" mass="42031">MGSQSQIQRRNSSKIIRKGVSGKKKRSGGSQNGRSKEKPESSQKTTAVDEPTNVERKTQRKQIVKFVKSVLEKGPQGLRSEFASMKRGNDFEKMKAFKSAQENGKNRYKDVGCLDNNRVKLQNWSHDYIHANYVATPTNPKRFICTQAPLEKTCADFWFMCMQEQVEHIFMLCNLLEKGAKKCFEYFPSKDKGTLEFEDKDQKITVKFESSNEMKFEKSSKAKVIETVFLVEGPGGMSQKTTHYHWVDWPDRGVPAADMAILELLAKARVSKAPIVVHCSAGIGRTGSVVMIEYIMDQLLSGQQIEESDKILVKIREQRNNSIQTDQQYLFVHQILMNYFLEKKLFDKEIKEAHLQFTVQYLKCVQ</sequence>
<dbReference type="Gene3D" id="3.90.190.10">
    <property type="entry name" value="Protein tyrosine phosphatase superfamily"/>
    <property type="match status" value="1"/>
</dbReference>
<evidence type="ECO:0000256" key="1">
    <source>
        <dbReference type="SAM" id="MobiDB-lite"/>
    </source>
</evidence>
<dbReference type="CDD" id="cd00047">
    <property type="entry name" value="PTPc"/>
    <property type="match status" value="1"/>
</dbReference>
<dbReference type="PANTHER" id="PTHR46163:SF27">
    <property type="entry name" value="PROTEIN-TYROSINE PHOSPHATASE"/>
    <property type="match status" value="1"/>
</dbReference>
<dbReference type="InterPro" id="IPR029021">
    <property type="entry name" value="Prot-tyrosine_phosphatase-like"/>
</dbReference>
<protein>
    <submittedName>
        <fullName evidence="5">Protein-tyrosine phosphatase</fullName>
    </submittedName>
</protein>
<dbReference type="InterPro" id="IPR000242">
    <property type="entry name" value="PTP_cat"/>
</dbReference>
<dbReference type="SMART" id="SM00194">
    <property type="entry name" value="PTPc"/>
    <property type="match status" value="1"/>
</dbReference>
<dbReference type="PROSITE" id="PS50056">
    <property type="entry name" value="TYR_PHOSPHATASE_2"/>
    <property type="match status" value="1"/>
</dbReference>
<organism evidence="4 5">
    <name type="scientific">Caenorhabditis tropicalis</name>
    <dbReference type="NCBI Taxonomy" id="1561998"/>
    <lineage>
        <taxon>Eukaryota</taxon>
        <taxon>Metazoa</taxon>
        <taxon>Ecdysozoa</taxon>
        <taxon>Nematoda</taxon>
        <taxon>Chromadorea</taxon>
        <taxon>Rhabditida</taxon>
        <taxon>Rhabditina</taxon>
        <taxon>Rhabditomorpha</taxon>
        <taxon>Rhabditoidea</taxon>
        <taxon>Rhabditidae</taxon>
        <taxon>Peloderinae</taxon>
        <taxon>Caenorhabditis</taxon>
    </lineage>
</organism>
<feature type="compositionally biased region" description="Polar residues" evidence="1">
    <location>
        <begin position="1"/>
        <end position="10"/>
    </location>
</feature>
<dbReference type="AlphaFoldDB" id="A0A1I7TW45"/>
<feature type="domain" description="Tyrosine specific protein phosphatases" evidence="3">
    <location>
        <begin position="259"/>
        <end position="330"/>
    </location>
</feature>
<name>A0A1I7TW45_9PELO</name>
<keyword evidence="4" id="KW-1185">Reference proteome</keyword>
<dbReference type="PROSITE" id="PS00383">
    <property type="entry name" value="TYR_PHOSPHATASE_1"/>
    <property type="match status" value="1"/>
</dbReference>
<dbReference type="GO" id="GO:0004725">
    <property type="term" value="F:protein tyrosine phosphatase activity"/>
    <property type="evidence" value="ECO:0007669"/>
    <property type="project" value="InterPro"/>
</dbReference>
<feature type="domain" description="Tyrosine-protein phosphatase" evidence="2">
    <location>
        <begin position="78"/>
        <end position="339"/>
    </location>
</feature>
<dbReference type="Proteomes" id="UP000095282">
    <property type="component" value="Unplaced"/>
</dbReference>
<dbReference type="InterPro" id="IPR003595">
    <property type="entry name" value="Tyr_Pase_cat"/>
</dbReference>
<dbReference type="PANTHER" id="PTHR46163">
    <property type="entry name" value="TYROSINE-PROTEIN PHOSPHATASE-RELATED"/>
    <property type="match status" value="1"/>
</dbReference>
<accession>A0A1I7TW45</accession>
<dbReference type="WBParaSite" id="Csp11.Scaffold629.g12376.t1">
    <property type="protein sequence ID" value="Csp11.Scaffold629.g12376.t1"/>
    <property type="gene ID" value="Csp11.Scaffold629.g12376"/>
</dbReference>
<evidence type="ECO:0000259" key="2">
    <source>
        <dbReference type="PROSITE" id="PS50055"/>
    </source>
</evidence>
<proteinExistence type="predicted"/>